<dbReference type="STRING" id="657387.BH688_15145"/>
<dbReference type="Gene3D" id="3.40.50.300">
    <property type="entry name" value="P-loop containing nucleotide triphosphate hydrolases"/>
    <property type="match status" value="1"/>
</dbReference>
<dbReference type="AlphaFoldDB" id="A0A1S1NPZ6"/>
<protein>
    <submittedName>
        <fullName evidence="3">ABC transporter ATP-binding protein</fullName>
    </submittedName>
</protein>
<dbReference type="EMBL" id="CP043420">
    <property type="protein sequence ID" value="QEL10040.1"/>
    <property type="molecule type" value="Genomic_DNA"/>
</dbReference>
<dbReference type="RefSeq" id="WP_070981262.1">
    <property type="nucleotide sequence ID" value="NZ_CP043420.1"/>
</dbReference>
<evidence type="ECO:0000313" key="3">
    <source>
        <dbReference type="EMBL" id="QEL10040.1"/>
    </source>
</evidence>
<dbReference type="GO" id="GO:0016887">
    <property type="term" value="F:ATP hydrolysis activity"/>
    <property type="evidence" value="ECO:0007669"/>
    <property type="project" value="InterPro"/>
</dbReference>
<keyword evidence="4" id="KW-1185">Reference proteome</keyword>
<dbReference type="PANTHER" id="PTHR42794:SF2">
    <property type="entry name" value="ABC TRANSPORTER ATP-BINDING PROTEIN"/>
    <property type="match status" value="1"/>
</dbReference>
<gene>
    <name evidence="3" type="ORF">FY550_02090</name>
</gene>
<dbReference type="KEGG" id="kuy:FY550_02090"/>
<dbReference type="PANTHER" id="PTHR42794">
    <property type="entry name" value="HEMIN IMPORT ATP-BINDING PROTEIN HMUV"/>
    <property type="match status" value="1"/>
</dbReference>
<sequence>MNTRQTGLEVSRLSSGYRRRRILEDITLPELYAGEVHSLVGPNAAGKSTLMRALAGLQPASGSIRLQGRELMGRSLSERTRLVTYMPQSLPQGVALSVLESVVSALRASPLHTTANTRSTLEERAFEVLARVGVAELALESLHHLSGGQRQLVSLAQVLAREPRVLLLDEPISALDLQHQLRVMQLVHRLARERHMIVLMVLHDLGVAARWSDGIVMLSHGRVAAIGTPAEAITPVTLAQVYGVRARVEHPPHDSLQIRVDDVLTPGDPC</sequence>
<evidence type="ECO:0000256" key="1">
    <source>
        <dbReference type="ARBA" id="ARBA00022741"/>
    </source>
</evidence>
<dbReference type="SUPFAM" id="SSF52540">
    <property type="entry name" value="P-loop containing nucleoside triphosphate hydrolases"/>
    <property type="match status" value="1"/>
</dbReference>
<dbReference type="SMART" id="SM00382">
    <property type="entry name" value="AAA"/>
    <property type="match status" value="1"/>
</dbReference>
<evidence type="ECO:0000313" key="4">
    <source>
        <dbReference type="Proteomes" id="UP000322553"/>
    </source>
</evidence>
<dbReference type="PROSITE" id="PS50893">
    <property type="entry name" value="ABC_TRANSPORTER_2"/>
    <property type="match status" value="1"/>
</dbReference>
<proteinExistence type="predicted"/>
<dbReference type="Proteomes" id="UP000322553">
    <property type="component" value="Chromosome"/>
</dbReference>
<name>A0A1S1NPZ6_9GAMM</name>
<dbReference type="GO" id="GO:0005524">
    <property type="term" value="F:ATP binding"/>
    <property type="evidence" value="ECO:0007669"/>
    <property type="project" value="UniProtKB-KW"/>
</dbReference>
<evidence type="ECO:0000256" key="2">
    <source>
        <dbReference type="ARBA" id="ARBA00022840"/>
    </source>
</evidence>
<dbReference type="InterPro" id="IPR003439">
    <property type="entry name" value="ABC_transporter-like_ATP-bd"/>
</dbReference>
<organism evidence="3 4">
    <name type="scientific">Kushneria phosphatilytica</name>
    <dbReference type="NCBI Taxonomy" id="657387"/>
    <lineage>
        <taxon>Bacteria</taxon>
        <taxon>Pseudomonadati</taxon>
        <taxon>Pseudomonadota</taxon>
        <taxon>Gammaproteobacteria</taxon>
        <taxon>Oceanospirillales</taxon>
        <taxon>Halomonadaceae</taxon>
        <taxon>Kushneria</taxon>
    </lineage>
</organism>
<dbReference type="Pfam" id="PF00005">
    <property type="entry name" value="ABC_tran"/>
    <property type="match status" value="1"/>
</dbReference>
<keyword evidence="1" id="KW-0547">Nucleotide-binding</keyword>
<dbReference type="PROSITE" id="PS00211">
    <property type="entry name" value="ABC_TRANSPORTER_1"/>
    <property type="match status" value="1"/>
</dbReference>
<reference evidence="3 4" key="1">
    <citation type="submission" date="2019-08" db="EMBL/GenBank/DDBJ databases">
        <title>Complete genome sequence of Kushneria sp. YCWA18, a halophilic phosphate-solubilizing bacterium isolated from Daqiao saltern in China.</title>
        <authorList>
            <person name="Du G.-X."/>
            <person name="Qu L.-Y."/>
        </authorList>
    </citation>
    <scope>NUCLEOTIDE SEQUENCE [LARGE SCALE GENOMIC DNA]</scope>
    <source>
        <strain evidence="3 4">YCWA18</strain>
    </source>
</reference>
<dbReference type="InterPro" id="IPR027417">
    <property type="entry name" value="P-loop_NTPase"/>
</dbReference>
<dbReference type="InterPro" id="IPR003593">
    <property type="entry name" value="AAA+_ATPase"/>
</dbReference>
<dbReference type="CDD" id="cd03214">
    <property type="entry name" value="ABC_Iron-Siderophores_B12_Hemin"/>
    <property type="match status" value="1"/>
</dbReference>
<dbReference type="OrthoDB" id="6461291at2"/>
<keyword evidence="2 3" id="KW-0067">ATP-binding</keyword>
<dbReference type="InterPro" id="IPR017871">
    <property type="entry name" value="ABC_transporter-like_CS"/>
</dbReference>
<accession>A0A1S1NPZ6</accession>